<dbReference type="Proteomes" id="UP000095282">
    <property type="component" value="Unplaced"/>
</dbReference>
<name>A0A1I7UPP8_9PELO</name>
<accession>A0A1I7UPP8</accession>
<sequence>MPRLLMEQTKLHCFGYIINIKIDKTMKSGKPATELAIEGSHVDNIVTKDKLEHSSTGMSSIEEHLEKRIAYFSAAPSGVHSLPPCLAIAPTSAIRTFCNWKQRFQ</sequence>
<protein>
    <submittedName>
        <fullName evidence="2">Uncharacterized protein</fullName>
    </submittedName>
</protein>
<evidence type="ECO:0000313" key="2">
    <source>
        <dbReference type="WBParaSite" id="Csp11.Scaffold630.g18103.t1"/>
    </source>
</evidence>
<proteinExistence type="predicted"/>
<evidence type="ECO:0000313" key="1">
    <source>
        <dbReference type="Proteomes" id="UP000095282"/>
    </source>
</evidence>
<dbReference type="AlphaFoldDB" id="A0A1I7UPP8"/>
<reference evidence="2" key="1">
    <citation type="submission" date="2016-11" db="UniProtKB">
        <authorList>
            <consortium name="WormBaseParasite"/>
        </authorList>
    </citation>
    <scope>IDENTIFICATION</scope>
</reference>
<organism evidence="1 2">
    <name type="scientific">Caenorhabditis tropicalis</name>
    <dbReference type="NCBI Taxonomy" id="1561998"/>
    <lineage>
        <taxon>Eukaryota</taxon>
        <taxon>Metazoa</taxon>
        <taxon>Ecdysozoa</taxon>
        <taxon>Nematoda</taxon>
        <taxon>Chromadorea</taxon>
        <taxon>Rhabditida</taxon>
        <taxon>Rhabditina</taxon>
        <taxon>Rhabditomorpha</taxon>
        <taxon>Rhabditoidea</taxon>
        <taxon>Rhabditidae</taxon>
        <taxon>Peloderinae</taxon>
        <taxon>Caenorhabditis</taxon>
    </lineage>
</organism>
<keyword evidence="1" id="KW-1185">Reference proteome</keyword>
<dbReference type="WBParaSite" id="Csp11.Scaffold630.g18103.t1">
    <property type="protein sequence ID" value="Csp11.Scaffold630.g18103.t1"/>
    <property type="gene ID" value="Csp11.Scaffold630.g18103"/>
</dbReference>